<dbReference type="PRINTS" id="PR00368">
    <property type="entry name" value="FADPNR"/>
</dbReference>
<dbReference type="Pfam" id="PF13738">
    <property type="entry name" value="Pyr_redox_3"/>
    <property type="match status" value="1"/>
</dbReference>
<protein>
    <recommendedName>
        <fullName evidence="6">YpdA family bacillithiol disulfide reductase</fullName>
    </recommendedName>
</protein>
<dbReference type="PRINTS" id="PR00469">
    <property type="entry name" value="PNDRDTASEII"/>
</dbReference>
<keyword evidence="5" id="KW-1185">Reference proteome</keyword>
<reference evidence="4 5" key="1">
    <citation type="submission" date="2023-03" db="EMBL/GenBank/DDBJ databases">
        <title>Draft genome sequence of the bacteria which degrade cell wall of Tricholomamatutake.</title>
        <authorList>
            <person name="Konishi Y."/>
            <person name="Fukuta Y."/>
            <person name="Shirasaka N."/>
        </authorList>
    </citation>
    <scope>NUCLEOTIDE SEQUENCE [LARGE SCALE GENOMIC DNA]</scope>
    <source>
        <strain evidence="5">mu1</strain>
    </source>
</reference>
<dbReference type="EMBL" id="BSSQ01000010">
    <property type="protein sequence ID" value="GLX68065.1"/>
    <property type="molecule type" value="Genomic_DNA"/>
</dbReference>
<keyword evidence="3" id="KW-0560">Oxidoreductase</keyword>
<accession>A0ABQ6GD84</accession>
<gene>
    <name evidence="4" type="ORF">MU1_24100</name>
</gene>
<dbReference type="InterPro" id="IPR036188">
    <property type="entry name" value="FAD/NAD-bd_sf"/>
</dbReference>
<dbReference type="SUPFAM" id="SSF51905">
    <property type="entry name" value="FAD/NAD(P)-binding domain"/>
    <property type="match status" value="1"/>
</dbReference>
<keyword evidence="2" id="KW-0285">Flavoprotein</keyword>
<evidence type="ECO:0000313" key="4">
    <source>
        <dbReference type="EMBL" id="GLX68065.1"/>
    </source>
</evidence>
<evidence type="ECO:0000256" key="2">
    <source>
        <dbReference type="ARBA" id="ARBA00022630"/>
    </source>
</evidence>
<proteinExistence type="predicted"/>
<dbReference type="InterPro" id="IPR050097">
    <property type="entry name" value="Ferredoxin-NADP_redctase_2"/>
</dbReference>
<dbReference type="Proteomes" id="UP001157114">
    <property type="component" value="Unassembled WGS sequence"/>
</dbReference>
<organism evidence="4 5">
    <name type="scientific">Paenibacillus glycanilyticus</name>
    <dbReference type="NCBI Taxonomy" id="126569"/>
    <lineage>
        <taxon>Bacteria</taxon>
        <taxon>Bacillati</taxon>
        <taxon>Bacillota</taxon>
        <taxon>Bacilli</taxon>
        <taxon>Bacillales</taxon>
        <taxon>Paenibacillaceae</taxon>
        <taxon>Paenibacillus</taxon>
    </lineage>
</organism>
<sequence length="327" mass="36478">MREVIIIGGGPCGLATGMALQEKGIDYLILEKGAIANSILSFPSTMRLYSTSDRLEIGNIPFLSEEERPLRHEVLRYYRTVATRMQMNILTFQHVTGIERQSYGYLVRTVDHLGREAEFEARRIVIATGIFDQPRRLGVPGEELSKVQHYFTEGHSYSGREVLVAGGKNSAIEAAIDLYRNGAKVTLVHRGTSVYQGIKPTLLLDIRNLIEKGRIAFYPESTVSHIEEDTVYLQNAEGLIALKNDFVFSLIGYQPDLNLLENLGVQVDSDTKSPHYDPETYETNVSGIYIAGVIAGGITNKVFIDDGRLHGPKIADEIYRDLQVLSK</sequence>
<dbReference type="RefSeq" id="WP_284238810.1">
    <property type="nucleotide sequence ID" value="NZ_BSSQ01000010.1"/>
</dbReference>
<evidence type="ECO:0000256" key="3">
    <source>
        <dbReference type="ARBA" id="ARBA00023002"/>
    </source>
</evidence>
<dbReference type="InterPro" id="IPR023856">
    <property type="entry name" value="Bdr"/>
</dbReference>
<comment type="caution">
    <text evidence="4">The sequence shown here is derived from an EMBL/GenBank/DDBJ whole genome shotgun (WGS) entry which is preliminary data.</text>
</comment>
<comment type="cofactor">
    <cofactor evidence="1">
        <name>FAD</name>
        <dbReference type="ChEBI" id="CHEBI:57692"/>
    </cofactor>
</comment>
<evidence type="ECO:0000313" key="5">
    <source>
        <dbReference type="Proteomes" id="UP001157114"/>
    </source>
</evidence>
<dbReference type="NCBIfam" id="TIGR04018">
    <property type="entry name" value="Bthiol_YpdA"/>
    <property type="match status" value="1"/>
</dbReference>
<dbReference type="PANTHER" id="PTHR48105">
    <property type="entry name" value="THIOREDOXIN REDUCTASE 1-RELATED-RELATED"/>
    <property type="match status" value="1"/>
</dbReference>
<evidence type="ECO:0000256" key="1">
    <source>
        <dbReference type="ARBA" id="ARBA00001974"/>
    </source>
</evidence>
<dbReference type="Gene3D" id="3.50.50.60">
    <property type="entry name" value="FAD/NAD(P)-binding domain"/>
    <property type="match status" value="2"/>
</dbReference>
<name>A0ABQ6GD84_9BACL</name>
<evidence type="ECO:0008006" key="6">
    <source>
        <dbReference type="Google" id="ProtNLM"/>
    </source>
</evidence>